<dbReference type="AlphaFoldDB" id="A0A8D3ABK7"/>
<dbReference type="SUPFAM" id="SSF55753">
    <property type="entry name" value="Actin depolymerizing proteins"/>
    <property type="match status" value="1"/>
</dbReference>
<dbReference type="GeneID" id="118283517"/>
<dbReference type="Proteomes" id="UP000694558">
    <property type="component" value="Chromosome 15"/>
</dbReference>
<dbReference type="RefSeq" id="XP_035461476.1">
    <property type="nucleotide sequence ID" value="XM_035605583.1"/>
</dbReference>
<feature type="domain" description="ADF-H" evidence="3">
    <location>
        <begin position="4"/>
        <end position="148"/>
    </location>
</feature>
<evidence type="ECO:0000256" key="2">
    <source>
        <dbReference type="ARBA" id="ARBA00023203"/>
    </source>
</evidence>
<dbReference type="Pfam" id="PF00241">
    <property type="entry name" value="Cofilin_ADF"/>
    <property type="match status" value="1"/>
</dbReference>
<dbReference type="PANTHER" id="PTHR11913">
    <property type="entry name" value="COFILIN-RELATED"/>
    <property type="match status" value="1"/>
</dbReference>
<dbReference type="Gene3D" id="3.40.20.10">
    <property type="entry name" value="Severin"/>
    <property type="match status" value="1"/>
</dbReference>
<dbReference type="CTD" id="406738"/>
<reference evidence="4" key="2">
    <citation type="submission" date="2025-08" db="UniProtKB">
        <authorList>
            <consortium name="Ensembl"/>
        </authorList>
    </citation>
    <scope>IDENTIFICATION</scope>
</reference>
<dbReference type="GO" id="GO:0030042">
    <property type="term" value="P:actin filament depolymerization"/>
    <property type="evidence" value="ECO:0007669"/>
    <property type="project" value="InterPro"/>
</dbReference>
<protein>
    <submittedName>
        <fullName evidence="4">Cofilin 1 (non-muscle), like</fullName>
    </submittedName>
</protein>
<dbReference type="SMART" id="SM00102">
    <property type="entry name" value="ADF"/>
    <property type="match status" value="1"/>
</dbReference>
<dbReference type="GO" id="GO:0015629">
    <property type="term" value="C:actin cytoskeleton"/>
    <property type="evidence" value="ECO:0007669"/>
    <property type="project" value="InterPro"/>
</dbReference>
<dbReference type="InterPro" id="IPR029006">
    <property type="entry name" value="ADF-H/Gelsolin-like_dom_sf"/>
</dbReference>
<dbReference type="Ensembl" id="ENSSMAT00000015835.2">
    <property type="protein sequence ID" value="ENSSMAP00000015637.2"/>
    <property type="gene ID" value="ENSSMAG00000009598.2"/>
</dbReference>
<evidence type="ECO:0000256" key="1">
    <source>
        <dbReference type="ARBA" id="ARBA00006844"/>
    </source>
</evidence>
<proteinExistence type="inferred from homology"/>
<dbReference type="GO" id="GO:0003779">
    <property type="term" value="F:actin binding"/>
    <property type="evidence" value="ECO:0007669"/>
    <property type="project" value="UniProtKB-KW"/>
</dbReference>
<evidence type="ECO:0000259" key="3">
    <source>
        <dbReference type="PROSITE" id="PS51263"/>
    </source>
</evidence>
<name>A0A8D3ABK7_SCOMX</name>
<dbReference type="CDD" id="cd11286">
    <property type="entry name" value="ADF_cofilin_like"/>
    <property type="match status" value="1"/>
</dbReference>
<dbReference type="InterPro" id="IPR002108">
    <property type="entry name" value="ADF-H"/>
</dbReference>
<dbReference type="PROSITE" id="PS51263">
    <property type="entry name" value="ADF_H"/>
    <property type="match status" value="1"/>
</dbReference>
<gene>
    <name evidence="4" type="primary">cfl1l</name>
</gene>
<dbReference type="InterPro" id="IPR017904">
    <property type="entry name" value="ADF/Cofilin"/>
</dbReference>
<sequence length="164" mass="18885">MSSGVKVADQVTAIYNQMRLVKNDADQRERIRLVLLRINEGFIDVEEGKIFREKDLEDKDDVYAFFLSLMKPEECCYLLYDCHYETVESPKEELVFVMWAPDTAKVGLRMQYATSKRNLAQILTGIKHILEINCPSDYADKEDFAKKIGGTVVKVEGNVCMHHN</sequence>
<evidence type="ECO:0000313" key="5">
    <source>
        <dbReference type="Proteomes" id="UP000694558"/>
    </source>
</evidence>
<dbReference type="OrthoDB" id="10249245at2759"/>
<dbReference type="GeneTree" id="ENSGT00950000183000"/>
<reference evidence="4" key="1">
    <citation type="submission" date="2023-05" db="EMBL/GenBank/DDBJ databases">
        <title>High-quality long-read genome of Scophthalmus maximus.</title>
        <authorList>
            <person name="Lien S."/>
            <person name="Martinez P."/>
        </authorList>
    </citation>
    <scope>NUCLEOTIDE SEQUENCE [LARGE SCALE GENOMIC DNA]</scope>
</reference>
<accession>A0A8D3ABK7</accession>
<organism evidence="4 5">
    <name type="scientific">Scophthalmus maximus</name>
    <name type="common">Turbot</name>
    <name type="synonym">Psetta maxima</name>
    <dbReference type="NCBI Taxonomy" id="52904"/>
    <lineage>
        <taxon>Eukaryota</taxon>
        <taxon>Metazoa</taxon>
        <taxon>Chordata</taxon>
        <taxon>Craniata</taxon>
        <taxon>Vertebrata</taxon>
        <taxon>Euteleostomi</taxon>
        <taxon>Actinopterygii</taxon>
        <taxon>Neopterygii</taxon>
        <taxon>Teleostei</taxon>
        <taxon>Neoteleostei</taxon>
        <taxon>Acanthomorphata</taxon>
        <taxon>Carangaria</taxon>
        <taxon>Pleuronectiformes</taxon>
        <taxon>Pleuronectoidei</taxon>
        <taxon>Scophthalmidae</taxon>
        <taxon>Scophthalmus</taxon>
    </lineage>
</organism>
<keyword evidence="2" id="KW-0009">Actin-binding</keyword>
<comment type="similarity">
    <text evidence="1">Belongs to the actin-binding proteins ADF family.</text>
</comment>
<dbReference type="KEGG" id="smau:118283517"/>
<evidence type="ECO:0000313" key="4">
    <source>
        <dbReference type="Ensembl" id="ENSSMAP00000015637.2"/>
    </source>
</evidence>